<dbReference type="SUPFAM" id="SSF52540">
    <property type="entry name" value="P-loop containing nucleoside triphosphate hydrolases"/>
    <property type="match status" value="1"/>
</dbReference>
<dbReference type="GO" id="GO:0098796">
    <property type="term" value="C:membrane protein complex"/>
    <property type="evidence" value="ECO:0007669"/>
    <property type="project" value="UniProtKB-ARBA"/>
</dbReference>
<name>A0A916WER3_9BACI</name>
<evidence type="ECO:0000256" key="4">
    <source>
        <dbReference type="ARBA" id="ARBA00022840"/>
    </source>
</evidence>
<dbReference type="PANTHER" id="PTHR42798:SF7">
    <property type="entry name" value="ALPHA-D-RIBOSE 1-METHYLPHOSPHONATE 5-TRIPHOSPHATE SYNTHASE SUBUNIT PHNL"/>
    <property type="match status" value="1"/>
</dbReference>
<dbReference type="InterPro" id="IPR003593">
    <property type="entry name" value="AAA+_ATPase"/>
</dbReference>
<dbReference type="InterPro" id="IPR027417">
    <property type="entry name" value="P-loop_NTPase"/>
</dbReference>
<dbReference type="InterPro" id="IPR017911">
    <property type="entry name" value="MacB-like_ATP-bd"/>
</dbReference>
<dbReference type="InterPro" id="IPR017871">
    <property type="entry name" value="ABC_transporter-like_CS"/>
</dbReference>
<dbReference type="FunFam" id="3.40.50.300:FF:000032">
    <property type="entry name" value="Export ABC transporter ATP-binding protein"/>
    <property type="match status" value="1"/>
</dbReference>
<dbReference type="PROSITE" id="PS50893">
    <property type="entry name" value="ABC_TRANSPORTER_2"/>
    <property type="match status" value="1"/>
</dbReference>
<dbReference type="GO" id="GO:0016887">
    <property type="term" value="F:ATP hydrolysis activity"/>
    <property type="evidence" value="ECO:0007669"/>
    <property type="project" value="InterPro"/>
</dbReference>
<dbReference type="GO" id="GO:0022857">
    <property type="term" value="F:transmembrane transporter activity"/>
    <property type="evidence" value="ECO:0007669"/>
    <property type="project" value="UniProtKB-ARBA"/>
</dbReference>
<dbReference type="AlphaFoldDB" id="A0A916WER3"/>
<comment type="caution">
    <text evidence="6">The sequence shown here is derived from an EMBL/GenBank/DDBJ whole genome shotgun (WGS) entry which is preliminary data.</text>
</comment>
<dbReference type="InterPro" id="IPR003439">
    <property type="entry name" value="ABC_transporter-like_ATP-bd"/>
</dbReference>
<dbReference type="PANTHER" id="PTHR42798">
    <property type="entry name" value="LIPOPROTEIN-RELEASING SYSTEM ATP-BINDING PROTEIN LOLD"/>
    <property type="match status" value="1"/>
</dbReference>
<evidence type="ECO:0000313" key="7">
    <source>
        <dbReference type="Proteomes" id="UP000613512"/>
    </source>
</evidence>
<evidence type="ECO:0000256" key="3">
    <source>
        <dbReference type="ARBA" id="ARBA00022741"/>
    </source>
</evidence>
<evidence type="ECO:0000313" key="6">
    <source>
        <dbReference type="EMBL" id="GGA91029.1"/>
    </source>
</evidence>
<organism evidence="6 7">
    <name type="scientific">Ornithinibacillus halotolerans</name>
    <dbReference type="NCBI Taxonomy" id="1274357"/>
    <lineage>
        <taxon>Bacteria</taxon>
        <taxon>Bacillati</taxon>
        <taxon>Bacillota</taxon>
        <taxon>Bacilli</taxon>
        <taxon>Bacillales</taxon>
        <taxon>Bacillaceae</taxon>
        <taxon>Ornithinibacillus</taxon>
    </lineage>
</organism>
<dbReference type="SMART" id="SM00382">
    <property type="entry name" value="AAA"/>
    <property type="match status" value="1"/>
</dbReference>
<evidence type="ECO:0000256" key="1">
    <source>
        <dbReference type="ARBA" id="ARBA00005417"/>
    </source>
</evidence>
<evidence type="ECO:0000256" key="2">
    <source>
        <dbReference type="ARBA" id="ARBA00022448"/>
    </source>
</evidence>
<keyword evidence="2" id="KW-0813">Transport</keyword>
<dbReference type="Pfam" id="PF00005">
    <property type="entry name" value="ABC_tran"/>
    <property type="match status" value="1"/>
</dbReference>
<dbReference type="Proteomes" id="UP000613512">
    <property type="component" value="Unassembled WGS sequence"/>
</dbReference>
<feature type="domain" description="ABC transporter" evidence="5">
    <location>
        <begin position="8"/>
        <end position="249"/>
    </location>
</feature>
<keyword evidence="3" id="KW-0547">Nucleotide-binding</keyword>
<dbReference type="Gene3D" id="3.40.50.300">
    <property type="entry name" value="P-loop containing nucleotide triphosphate hydrolases"/>
    <property type="match status" value="1"/>
</dbReference>
<reference evidence="6" key="1">
    <citation type="journal article" date="2014" name="Int. J. Syst. Evol. Microbiol.">
        <title>Complete genome sequence of Corynebacterium casei LMG S-19264T (=DSM 44701T), isolated from a smear-ripened cheese.</title>
        <authorList>
            <consortium name="US DOE Joint Genome Institute (JGI-PGF)"/>
            <person name="Walter F."/>
            <person name="Albersmeier A."/>
            <person name="Kalinowski J."/>
            <person name="Ruckert C."/>
        </authorList>
    </citation>
    <scope>NUCLEOTIDE SEQUENCE</scope>
    <source>
        <strain evidence="6">CGMCC 1.12408</strain>
    </source>
</reference>
<dbReference type="EMBL" id="BMEY01000028">
    <property type="protein sequence ID" value="GGA91029.1"/>
    <property type="molecule type" value="Genomic_DNA"/>
</dbReference>
<evidence type="ECO:0000259" key="5">
    <source>
        <dbReference type="PROSITE" id="PS50893"/>
    </source>
</evidence>
<gene>
    <name evidence="6" type="ORF">GCM10008025_36930</name>
</gene>
<dbReference type="PROSITE" id="PS00211">
    <property type="entry name" value="ABC_TRANSPORTER_1"/>
    <property type="match status" value="1"/>
</dbReference>
<proteinExistence type="inferred from homology"/>
<dbReference type="CDD" id="cd03255">
    <property type="entry name" value="ABC_MJ0796_LolCDE_FtsE"/>
    <property type="match status" value="1"/>
</dbReference>
<dbReference type="RefSeq" id="WP_188386154.1">
    <property type="nucleotide sequence ID" value="NZ_BMEY01000028.1"/>
</dbReference>
<protein>
    <submittedName>
        <fullName evidence="6">ABC transporter ATP-binding protein</fullName>
    </submittedName>
</protein>
<reference evidence="6" key="2">
    <citation type="submission" date="2020-09" db="EMBL/GenBank/DDBJ databases">
        <authorList>
            <person name="Sun Q."/>
            <person name="Zhou Y."/>
        </authorList>
    </citation>
    <scope>NUCLEOTIDE SEQUENCE</scope>
    <source>
        <strain evidence="6">CGMCC 1.12408</strain>
    </source>
</reference>
<accession>A0A916WER3</accession>
<sequence>MNNNQTVLSVKKLTKVYQRADKKVEALKDVDFQLFKGEFLAIMGTSGSGKSTLLNILGAMDEPTSGEIDFSGVVDHQNIFKEPYATTYRRENIGFVFQSFHLLKDLTVEENIAMPLILKNVDFATIEEKVNELLELVQLTKWRKHRPLELSGGQQQRVAICRALITSPPLILADEPTGNLDFNTSHSILDIFKEINKSMRQSIVLVTHEPYVASFADRVLFFHDGRIKNEYQCREDSSDMERIMHEFKRILESPL</sequence>
<keyword evidence="7" id="KW-1185">Reference proteome</keyword>
<dbReference type="GO" id="GO:0005524">
    <property type="term" value="F:ATP binding"/>
    <property type="evidence" value="ECO:0007669"/>
    <property type="project" value="UniProtKB-KW"/>
</dbReference>
<comment type="similarity">
    <text evidence="1">Belongs to the ABC transporter superfamily.</text>
</comment>
<keyword evidence="4 6" id="KW-0067">ATP-binding</keyword>